<dbReference type="Proteomes" id="UP000594261">
    <property type="component" value="Chromosome 5"/>
</dbReference>
<dbReference type="Gramene" id="QL05p067951:mrna">
    <property type="protein sequence ID" value="QL05p067951:mrna"/>
    <property type="gene ID" value="QL05p067951"/>
</dbReference>
<feature type="compositionally biased region" description="Polar residues" evidence="1">
    <location>
        <begin position="29"/>
        <end position="39"/>
    </location>
</feature>
<evidence type="ECO:0000256" key="1">
    <source>
        <dbReference type="SAM" id="MobiDB-lite"/>
    </source>
</evidence>
<dbReference type="InParanoid" id="A0A7N2LRS3"/>
<dbReference type="EnsemblPlants" id="QL05p067951:mrna">
    <property type="protein sequence ID" value="QL05p067951:mrna"/>
    <property type="gene ID" value="QL05p067951"/>
</dbReference>
<feature type="compositionally biased region" description="Basic and acidic residues" evidence="1">
    <location>
        <begin position="58"/>
        <end position="79"/>
    </location>
</feature>
<feature type="compositionally biased region" description="Acidic residues" evidence="1">
    <location>
        <begin position="80"/>
        <end position="89"/>
    </location>
</feature>
<feature type="compositionally biased region" description="Polar residues" evidence="1">
    <location>
        <begin position="90"/>
        <end position="99"/>
    </location>
</feature>
<protein>
    <submittedName>
        <fullName evidence="2">Uncharacterized protein</fullName>
    </submittedName>
</protein>
<name>A0A7N2LRS3_QUELO</name>
<feature type="region of interest" description="Disordered" evidence="1">
    <location>
        <begin position="1"/>
        <end position="99"/>
    </location>
</feature>
<dbReference type="AlphaFoldDB" id="A0A7N2LRS3"/>
<keyword evidence="3" id="KW-1185">Reference proteome</keyword>
<reference evidence="2" key="2">
    <citation type="submission" date="2021-01" db="UniProtKB">
        <authorList>
            <consortium name="EnsemblPlants"/>
        </authorList>
    </citation>
    <scope>IDENTIFICATION</scope>
</reference>
<dbReference type="EMBL" id="LRBV02000005">
    <property type="status" value="NOT_ANNOTATED_CDS"/>
    <property type="molecule type" value="Genomic_DNA"/>
</dbReference>
<proteinExistence type="predicted"/>
<reference evidence="2 3" key="1">
    <citation type="journal article" date="2016" name="G3 (Bethesda)">
        <title>First Draft Assembly and Annotation of the Genome of a California Endemic Oak Quercus lobata Nee (Fagaceae).</title>
        <authorList>
            <person name="Sork V.L."/>
            <person name="Fitz-Gibbon S.T."/>
            <person name="Puiu D."/>
            <person name="Crepeau M."/>
            <person name="Gugger P.F."/>
            <person name="Sherman R."/>
            <person name="Stevens K."/>
            <person name="Langley C.H."/>
            <person name="Pellegrini M."/>
            <person name="Salzberg S.L."/>
        </authorList>
    </citation>
    <scope>NUCLEOTIDE SEQUENCE [LARGE SCALE GENOMIC DNA]</scope>
    <source>
        <strain evidence="2 3">cv. SW786</strain>
    </source>
</reference>
<sequence>MGKKRRLPLVDVGEGPSSSRQRGEELQAAHTSDAGSQPTGMERDHPLTIVQVGQGSSRSRDIMQEELRAAYDAEHARWEEGDDDDDDETQPPSAEHQQP</sequence>
<accession>A0A7N2LRS3</accession>
<evidence type="ECO:0000313" key="3">
    <source>
        <dbReference type="Proteomes" id="UP000594261"/>
    </source>
</evidence>
<evidence type="ECO:0000313" key="2">
    <source>
        <dbReference type="EnsemblPlants" id="QL05p067951:mrna"/>
    </source>
</evidence>
<organism evidence="2 3">
    <name type="scientific">Quercus lobata</name>
    <name type="common">Valley oak</name>
    <dbReference type="NCBI Taxonomy" id="97700"/>
    <lineage>
        <taxon>Eukaryota</taxon>
        <taxon>Viridiplantae</taxon>
        <taxon>Streptophyta</taxon>
        <taxon>Embryophyta</taxon>
        <taxon>Tracheophyta</taxon>
        <taxon>Spermatophyta</taxon>
        <taxon>Magnoliopsida</taxon>
        <taxon>eudicotyledons</taxon>
        <taxon>Gunneridae</taxon>
        <taxon>Pentapetalae</taxon>
        <taxon>rosids</taxon>
        <taxon>fabids</taxon>
        <taxon>Fagales</taxon>
        <taxon>Fagaceae</taxon>
        <taxon>Quercus</taxon>
    </lineage>
</organism>